<dbReference type="OMA" id="SPHHLQM"/>
<keyword evidence="1" id="KW-0804">Transcription</keyword>
<gene>
    <name evidence="4" type="ORF">KP509_18G031000</name>
</gene>
<dbReference type="Proteomes" id="UP000825935">
    <property type="component" value="Chromosome 18"/>
</dbReference>
<dbReference type="GO" id="GO:0005634">
    <property type="term" value="C:nucleus"/>
    <property type="evidence" value="ECO:0007669"/>
    <property type="project" value="UniProtKB-SubCell"/>
</dbReference>
<sequence length="442" mass="48069">MEARDPPRPPGLPMQMQQLPAQPPTSSMFGQHQPSLGSFYHHLHSGTGVFSQQQIMHQQHQQSQHSTHEQVQQQHQQQQQQQHQHHHHQQQQLQQQQLHHQQLQQQQLQQHQQRLQTGVGRRNSLIPSIVHSPAAMRHSPNPNSSSALNQSVYPPETPPHMVPHSLNTSASPPSAMGMSAGLSTAMVLSRVDPVKRKRGRPRKYTMDSNGNPLPQSSSPHVKKASRGPTKKSHLSNYGAAGQGFTPHILTIEAGEDVTSKIMFFLQQGPWAVCILSASGAISNVSLRHAGVSSNAVTYEGRFEVLSLSGLFLLSDIGGTQGRTGGLSVSLAGPDGKVIGGKVAGLLMAASPVQIVLGTFFQESRKSQVRTGSIEGKQADNSEGKEQSLPIAEQDASASIQDQTSNSVEGTDRDHVSHVMPLQSADWGGNHFDLETSSHNEQI</sequence>
<dbReference type="OrthoDB" id="1911866at2759"/>
<keyword evidence="5" id="KW-1185">Reference proteome</keyword>
<keyword evidence="1" id="KW-0539">Nucleus</keyword>
<feature type="compositionally biased region" description="Low complexity" evidence="2">
    <location>
        <begin position="52"/>
        <end position="82"/>
    </location>
</feature>
<comment type="function">
    <text evidence="1">Transcription factor that specifically binds AT-rich DNA sequences related to the nuclear matrix attachment regions (MARs).</text>
</comment>
<dbReference type="PANTHER" id="PTHR31500">
    <property type="entry name" value="AT-HOOK MOTIF NUCLEAR-LOCALIZED PROTEIN 9"/>
    <property type="match status" value="1"/>
</dbReference>
<evidence type="ECO:0000313" key="4">
    <source>
        <dbReference type="EMBL" id="KAH7365494.1"/>
    </source>
</evidence>
<protein>
    <recommendedName>
        <fullName evidence="1">AT-hook motif nuclear-localized protein</fullName>
    </recommendedName>
</protein>
<comment type="subcellular location">
    <subcellularLocation>
        <location evidence="1">Nucleus</location>
    </subcellularLocation>
</comment>
<feature type="region of interest" description="Disordered" evidence="2">
    <location>
        <begin position="1"/>
        <end position="119"/>
    </location>
</feature>
<feature type="compositionally biased region" description="Polar residues" evidence="2">
    <location>
        <begin position="206"/>
        <end position="219"/>
    </location>
</feature>
<feature type="compositionally biased region" description="Polar residues" evidence="2">
    <location>
        <begin position="395"/>
        <end position="408"/>
    </location>
</feature>
<keyword evidence="1" id="KW-0805">Transcription regulation</keyword>
<feature type="compositionally biased region" description="Basic and acidic residues" evidence="2">
    <location>
        <begin position="376"/>
        <end position="385"/>
    </location>
</feature>
<dbReference type="PROSITE" id="PS51742">
    <property type="entry name" value="PPC"/>
    <property type="match status" value="1"/>
</dbReference>
<evidence type="ECO:0000256" key="1">
    <source>
        <dbReference type="RuleBase" id="RU367031"/>
    </source>
</evidence>
<proteinExistence type="predicted"/>
<feature type="compositionally biased region" description="Low complexity" evidence="2">
    <location>
        <begin position="169"/>
        <end position="181"/>
    </location>
</feature>
<name>A0A8T2SP85_CERRI</name>
<accession>A0A8T2SP85</accession>
<feature type="domain" description="PPC" evidence="3">
    <location>
        <begin position="240"/>
        <end position="380"/>
    </location>
</feature>
<feature type="compositionally biased region" description="Basic residues" evidence="2">
    <location>
        <begin position="220"/>
        <end position="233"/>
    </location>
</feature>
<feature type="region of interest" description="Disordered" evidence="2">
    <location>
        <begin position="133"/>
        <end position="237"/>
    </location>
</feature>
<dbReference type="EMBL" id="CM035423">
    <property type="protein sequence ID" value="KAH7365494.1"/>
    <property type="molecule type" value="Genomic_DNA"/>
</dbReference>
<dbReference type="CDD" id="cd11378">
    <property type="entry name" value="DUF296"/>
    <property type="match status" value="1"/>
</dbReference>
<feature type="compositionally biased region" description="Basic and acidic residues" evidence="2">
    <location>
        <begin position="431"/>
        <end position="442"/>
    </location>
</feature>
<feature type="compositionally biased region" description="Polar residues" evidence="2">
    <location>
        <begin position="140"/>
        <end position="152"/>
    </location>
</feature>
<feature type="compositionally biased region" description="Polar residues" evidence="2">
    <location>
        <begin position="25"/>
        <end position="36"/>
    </location>
</feature>
<comment type="domain">
    <text evidence="1">The PPC domain mediates interactions between AHL proteins.</text>
</comment>
<reference evidence="4" key="1">
    <citation type="submission" date="2021-08" db="EMBL/GenBank/DDBJ databases">
        <title>WGS assembly of Ceratopteris richardii.</title>
        <authorList>
            <person name="Marchant D.B."/>
            <person name="Chen G."/>
            <person name="Jenkins J."/>
            <person name="Shu S."/>
            <person name="Leebens-Mack J."/>
            <person name="Grimwood J."/>
            <person name="Schmutz J."/>
            <person name="Soltis P."/>
            <person name="Soltis D."/>
            <person name="Chen Z.-H."/>
        </authorList>
    </citation>
    <scope>NUCLEOTIDE SEQUENCE</scope>
    <source>
        <strain evidence="4">Whitten #5841</strain>
        <tissue evidence="4">Leaf</tissue>
    </source>
</reference>
<organism evidence="4 5">
    <name type="scientific">Ceratopteris richardii</name>
    <name type="common">Triangle waterfern</name>
    <dbReference type="NCBI Taxonomy" id="49495"/>
    <lineage>
        <taxon>Eukaryota</taxon>
        <taxon>Viridiplantae</taxon>
        <taxon>Streptophyta</taxon>
        <taxon>Embryophyta</taxon>
        <taxon>Tracheophyta</taxon>
        <taxon>Polypodiopsida</taxon>
        <taxon>Polypodiidae</taxon>
        <taxon>Polypodiales</taxon>
        <taxon>Pteridineae</taxon>
        <taxon>Pteridaceae</taxon>
        <taxon>Parkerioideae</taxon>
        <taxon>Ceratopteris</taxon>
    </lineage>
</organism>
<dbReference type="InterPro" id="IPR039605">
    <property type="entry name" value="AHL"/>
</dbReference>
<dbReference type="PANTHER" id="PTHR31500:SF57">
    <property type="entry name" value="AT-HOOK MOTIF NUCLEAR-LOCALIZED PROTEIN 10"/>
    <property type="match status" value="1"/>
</dbReference>
<feature type="region of interest" description="Disordered" evidence="2">
    <location>
        <begin position="368"/>
        <end position="442"/>
    </location>
</feature>
<dbReference type="SUPFAM" id="SSF117856">
    <property type="entry name" value="AF0104/ALDC/Ptd012-like"/>
    <property type="match status" value="1"/>
</dbReference>
<dbReference type="GO" id="GO:0003680">
    <property type="term" value="F:minor groove of adenine-thymine-rich DNA binding"/>
    <property type="evidence" value="ECO:0007669"/>
    <property type="project" value="UniProtKB-UniRule"/>
</dbReference>
<feature type="compositionally biased region" description="Low complexity" evidence="2">
    <location>
        <begin position="90"/>
        <end position="116"/>
    </location>
</feature>
<dbReference type="AlphaFoldDB" id="A0A8T2SP85"/>
<evidence type="ECO:0000259" key="3">
    <source>
        <dbReference type="PROSITE" id="PS51742"/>
    </source>
</evidence>
<evidence type="ECO:0000256" key="2">
    <source>
        <dbReference type="SAM" id="MobiDB-lite"/>
    </source>
</evidence>
<keyword evidence="1" id="KW-0238">DNA-binding</keyword>
<evidence type="ECO:0000313" key="5">
    <source>
        <dbReference type="Proteomes" id="UP000825935"/>
    </source>
</evidence>
<dbReference type="InterPro" id="IPR005175">
    <property type="entry name" value="PPC_dom"/>
</dbReference>
<dbReference type="Gene3D" id="3.30.1330.80">
    <property type="entry name" value="Hypothetical protein, similar to alpha- acetolactate decarboxylase, domain 2"/>
    <property type="match status" value="1"/>
</dbReference>
<comment type="caution">
    <text evidence="4">The sequence shown here is derived from an EMBL/GenBank/DDBJ whole genome shotgun (WGS) entry which is preliminary data.</text>
</comment>
<dbReference type="Pfam" id="PF03479">
    <property type="entry name" value="PCC"/>
    <property type="match status" value="1"/>
</dbReference>